<comment type="caution">
    <text evidence="1">The sequence shown here is derived from an EMBL/GenBank/DDBJ whole genome shotgun (WGS) entry which is preliminary data.</text>
</comment>
<sequence>MFFNTIWKPLLLYEAETWRNTVITLKNTGLHQHLPQEGPQDPLARQDLQRRIMEKNKASAS</sequence>
<dbReference type="AlphaFoldDB" id="A0A9D4MDL8"/>
<proteinExistence type="predicted"/>
<evidence type="ECO:0000313" key="1">
    <source>
        <dbReference type="EMBL" id="KAH3874296.1"/>
    </source>
</evidence>
<organism evidence="1 2">
    <name type="scientific">Dreissena polymorpha</name>
    <name type="common">Zebra mussel</name>
    <name type="synonym">Mytilus polymorpha</name>
    <dbReference type="NCBI Taxonomy" id="45954"/>
    <lineage>
        <taxon>Eukaryota</taxon>
        <taxon>Metazoa</taxon>
        <taxon>Spiralia</taxon>
        <taxon>Lophotrochozoa</taxon>
        <taxon>Mollusca</taxon>
        <taxon>Bivalvia</taxon>
        <taxon>Autobranchia</taxon>
        <taxon>Heteroconchia</taxon>
        <taxon>Euheterodonta</taxon>
        <taxon>Imparidentia</taxon>
        <taxon>Neoheterodontei</taxon>
        <taxon>Myida</taxon>
        <taxon>Dreissenoidea</taxon>
        <taxon>Dreissenidae</taxon>
        <taxon>Dreissena</taxon>
    </lineage>
</organism>
<evidence type="ECO:0000313" key="2">
    <source>
        <dbReference type="Proteomes" id="UP000828390"/>
    </source>
</evidence>
<keyword evidence="2" id="KW-1185">Reference proteome</keyword>
<dbReference type="Proteomes" id="UP000828390">
    <property type="component" value="Unassembled WGS sequence"/>
</dbReference>
<accession>A0A9D4MDL8</accession>
<gene>
    <name evidence="1" type="ORF">DPMN_037538</name>
</gene>
<protein>
    <submittedName>
        <fullName evidence="1">Uncharacterized protein</fullName>
    </submittedName>
</protein>
<dbReference type="EMBL" id="JAIWYP010000002">
    <property type="protein sequence ID" value="KAH3874296.1"/>
    <property type="molecule type" value="Genomic_DNA"/>
</dbReference>
<name>A0A9D4MDL8_DREPO</name>
<reference evidence="1" key="1">
    <citation type="journal article" date="2019" name="bioRxiv">
        <title>The Genome of the Zebra Mussel, Dreissena polymorpha: A Resource for Invasive Species Research.</title>
        <authorList>
            <person name="McCartney M.A."/>
            <person name="Auch B."/>
            <person name="Kono T."/>
            <person name="Mallez S."/>
            <person name="Zhang Y."/>
            <person name="Obille A."/>
            <person name="Becker A."/>
            <person name="Abrahante J.E."/>
            <person name="Garbe J."/>
            <person name="Badalamenti J.P."/>
            <person name="Herman A."/>
            <person name="Mangelson H."/>
            <person name="Liachko I."/>
            <person name="Sullivan S."/>
            <person name="Sone E.D."/>
            <person name="Koren S."/>
            <person name="Silverstein K.A.T."/>
            <person name="Beckman K.B."/>
            <person name="Gohl D.M."/>
        </authorList>
    </citation>
    <scope>NUCLEOTIDE SEQUENCE</scope>
    <source>
        <strain evidence="1">Duluth1</strain>
        <tissue evidence="1">Whole animal</tissue>
    </source>
</reference>
<reference evidence="1" key="2">
    <citation type="submission" date="2020-11" db="EMBL/GenBank/DDBJ databases">
        <authorList>
            <person name="McCartney M.A."/>
            <person name="Auch B."/>
            <person name="Kono T."/>
            <person name="Mallez S."/>
            <person name="Becker A."/>
            <person name="Gohl D.M."/>
            <person name="Silverstein K.A.T."/>
            <person name="Koren S."/>
            <person name="Bechman K.B."/>
            <person name="Herman A."/>
            <person name="Abrahante J.E."/>
            <person name="Garbe J."/>
        </authorList>
    </citation>
    <scope>NUCLEOTIDE SEQUENCE</scope>
    <source>
        <strain evidence="1">Duluth1</strain>
        <tissue evidence="1">Whole animal</tissue>
    </source>
</reference>